<dbReference type="Proteomes" id="UP000239326">
    <property type="component" value="Plasmid unnamed1"/>
</dbReference>
<keyword evidence="6" id="KW-1185">Reference proteome</keyword>
<dbReference type="PANTHER" id="PTHR10302:SF27">
    <property type="entry name" value="SINGLE-STRANDED DNA-BINDING PROTEIN"/>
    <property type="match status" value="1"/>
</dbReference>
<keyword evidence="1 2" id="KW-0238">DNA-binding</keyword>
<evidence type="ECO:0000256" key="3">
    <source>
        <dbReference type="PIRNR" id="PIRNR002070"/>
    </source>
</evidence>
<dbReference type="NCBIfam" id="TIGR00621">
    <property type="entry name" value="ssb"/>
    <property type="match status" value="1"/>
</dbReference>
<dbReference type="PROSITE" id="PS50935">
    <property type="entry name" value="SSB"/>
    <property type="match status" value="1"/>
</dbReference>
<sequence length="143" mass="15965">MFSVSKTILIGRMGRDPEVRVFPSGDRVATFSVATSERWKDKQSGEWKELTEWHRVVVRGPSADYAERNLRKGDSVYIEGVIRTRKWQDQGGNDKSSTEIHANEVKTHAKAKAKDASTPEIQGGSEAPEGSHGSFEGADNFQW</sequence>
<dbReference type="PANTHER" id="PTHR10302">
    <property type="entry name" value="SINGLE-STRANDED DNA-BINDING PROTEIN"/>
    <property type="match status" value="1"/>
</dbReference>
<reference evidence="5 6" key="1">
    <citation type="submission" date="2018-03" db="EMBL/GenBank/DDBJ databases">
        <title>Genome sequencing of Simplicispira sp.</title>
        <authorList>
            <person name="Kim S.-J."/>
            <person name="Heo J."/>
            <person name="Kwon S.-W."/>
        </authorList>
    </citation>
    <scope>NUCLEOTIDE SEQUENCE [LARGE SCALE GENOMIC DNA]</scope>
    <source>
        <strain evidence="5 6">SC1-8</strain>
        <plasmid evidence="5 6">unnamed1</plasmid>
    </source>
</reference>
<comment type="subunit">
    <text evidence="2">Homotetramer.</text>
</comment>
<organism evidence="5 6">
    <name type="scientific">Simplicispira suum</name>
    <dbReference type="NCBI Taxonomy" id="2109915"/>
    <lineage>
        <taxon>Bacteria</taxon>
        <taxon>Pseudomonadati</taxon>
        <taxon>Pseudomonadota</taxon>
        <taxon>Betaproteobacteria</taxon>
        <taxon>Burkholderiales</taxon>
        <taxon>Comamonadaceae</taxon>
        <taxon>Simplicispira</taxon>
    </lineage>
</organism>
<gene>
    <name evidence="5" type="ORF">C6571_18765</name>
</gene>
<dbReference type="AlphaFoldDB" id="A0A2S0N5P2"/>
<dbReference type="GO" id="GO:0003697">
    <property type="term" value="F:single-stranded DNA binding"/>
    <property type="evidence" value="ECO:0007669"/>
    <property type="project" value="UniProtKB-UniRule"/>
</dbReference>
<dbReference type="InterPro" id="IPR012340">
    <property type="entry name" value="NA-bd_OB-fold"/>
</dbReference>
<keyword evidence="5" id="KW-0614">Plasmid</keyword>
<accession>A0A2S0N5P2</accession>
<comment type="caution">
    <text evidence="2">Lacks conserved residue(s) required for the propagation of feature annotation.</text>
</comment>
<evidence type="ECO:0000256" key="4">
    <source>
        <dbReference type="SAM" id="MobiDB-lite"/>
    </source>
</evidence>
<dbReference type="SUPFAM" id="SSF50249">
    <property type="entry name" value="Nucleic acid-binding proteins"/>
    <property type="match status" value="1"/>
</dbReference>
<geneLocation type="plasmid" evidence="5 6">
    <name>unnamed1</name>
</geneLocation>
<evidence type="ECO:0000256" key="2">
    <source>
        <dbReference type="HAMAP-Rule" id="MF_00984"/>
    </source>
</evidence>
<dbReference type="PIRSF" id="PIRSF002070">
    <property type="entry name" value="SSB"/>
    <property type="match status" value="1"/>
</dbReference>
<dbReference type="Gene3D" id="2.40.50.140">
    <property type="entry name" value="Nucleic acid-binding proteins"/>
    <property type="match status" value="1"/>
</dbReference>
<feature type="compositionally biased region" description="Basic and acidic residues" evidence="4">
    <location>
        <begin position="96"/>
        <end position="117"/>
    </location>
</feature>
<feature type="region of interest" description="Disordered" evidence="4">
    <location>
        <begin position="87"/>
        <end position="143"/>
    </location>
</feature>
<dbReference type="RefSeq" id="WP_106448417.1">
    <property type="nucleotide sequence ID" value="NZ_CP027670.1"/>
</dbReference>
<proteinExistence type="inferred from homology"/>
<dbReference type="Pfam" id="PF00436">
    <property type="entry name" value="SSB"/>
    <property type="match status" value="1"/>
</dbReference>
<dbReference type="KEGG" id="simp:C6571_18765"/>
<dbReference type="GO" id="GO:0009295">
    <property type="term" value="C:nucleoid"/>
    <property type="evidence" value="ECO:0007669"/>
    <property type="project" value="TreeGrafter"/>
</dbReference>
<evidence type="ECO:0000313" key="5">
    <source>
        <dbReference type="EMBL" id="AVO43469.1"/>
    </source>
</evidence>
<dbReference type="GO" id="GO:0006260">
    <property type="term" value="P:DNA replication"/>
    <property type="evidence" value="ECO:0007669"/>
    <property type="project" value="InterPro"/>
</dbReference>
<protein>
    <recommendedName>
        <fullName evidence="2 3">Single-stranded DNA-binding protein</fullName>
        <shortName evidence="2">SSB</shortName>
    </recommendedName>
</protein>
<evidence type="ECO:0000256" key="1">
    <source>
        <dbReference type="ARBA" id="ARBA00023125"/>
    </source>
</evidence>
<dbReference type="EMBL" id="CP027670">
    <property type="protein sequence ID" value="AVO43469.1"/>
    <property type="molecule type" value="Genomic_DNA"/>
</dbReference>
<dbReference type="OrthoDB" id="9809878at2"/>
<dbReference type="InterPro" id="IPR000424">
    <property type="entry name" value="Primosome_PriB/ssb"/>
</dbReference>
<evidence type="ECO:0000313" key="6">
    <source>
        <dbReference type="Proteomes" id="UP000239326"/>
    </source>
</evidence>
<dbReference type="InterPro" id="IPR011344">
    <property type="entry name" value="ssDNA-bd"/>
</dbReference>
<name>A0A2S0N5P2_9BURK</name>
<dbReference type="HAMAP" id="MF_00984">
    <property type="entry name" value="SSB"/>
    <property type="match status" value="1"/>
</dbReference>
<dbReference type="CDD" id="cd04496">
    <property type="entry name" value="SSB_OBF"/>
    <property type="match status" value="1"/>
</dbReference>